<feature type="region of interest" description="Disordered" evidence="1">
    <location>
        <begin position="171"/>
        <end position="190"/>
    </location>
</feature>
<dbReference type="Proteomes" id="UP000235943">
    <property type="component" value="Unassembled WGS sequence"/>
</dbReference>
<keyword evidence="3" id="KW-1185">Reference proteome</keyword>
<evidence type="ECO:0000313" key="3">
    <source>
        <dbReference type="Proteomes" id="UP000235943"/>
    </source>
</evidence>
<dbReference type="EMBL" id="POUC01000010">
    <property type="protein sequence ID" value="PNG23640.1"/>
    <property type="molecule type" value="Genomic_DNA"/>
</dbReference>
<reference evidence="2 3" key="1">
    <citation type="submission" date="2018-01" db="EMBL/GenBank/DDBJ databases">
        <title>Draft genome sequence of Streptomyces sp. 13K301.</title>
        <authorList>
            <person name="Sahin N."/>
            <person name="Saygin H."/>
            <person name="Ay H."/>
        </authorList>
    </citation>
    <scope>NUCLEOTIDE SEQUENCE [LARGE SCALE GENOMIC DNA]</scope>
    <source>
        <strain evidence="2 3">13K301</strain>
    </source>
</reference>
<proteinExistence type="predicted"/>
<dbReference type="OrthoDB" id="7838644at2"/>
<evidence type="ECO:0000313" key="2">
    <source>
        <dbReference type="EMBL" id="PNG23640.1"/>
    </source>
</evidence>
<organism evidence="2 3">
    <name type="scientific">Streptomyces cahuitamycinicus</name>
    <dbReference type="NCBI Taxonomy" id="2070367"/>
    <lineage>
        <taxon>Bacteria</taxon>
        <taxon>Bacillati</taxon>
        <taxon>Actinomycetota</taxon>
        <taxon>Actinomycetes</taxon>
        <taxon>Kitasatosporales</taxon>
        <taxon>Streptomycetaceae</taxon>
        <taxon>Streptomyces</taxon>
    </lineage>
</organism>
<name>A0A2N8TXD8_9ACTN</name>
<protein>
    <submittedName>
        <fullName evidence="2">Uncharacterized protein</fullName>
    </submittedName>
</protein>
<dbReference type="RefSeq" id="WP_102907425.1">
    <property type="nucleotide sequence ID" value="NZ_POUC01000010.1"/>
</dbReference>
<sequence length="190" mass="20202">MEPEQQGNGHRHLANIEDIAPLLLGGDAGRQKHLEAVEAGPLRIPPAELQEAVELHVCMGLNACKGHGVRKTGEMAGMGECATVFHVCHGANECRRQGGCGYSGSDAEQAKPGDQNCRWNGSCASPINESRVHAAGPYRGTSVWKRARKIFEQRMFEAGIPFGPAPGEGYPDALVPSYETPAGPMSPSDS</sequence>
<gene>
    <name evidence="2" type="ORF">C1J00_02760</name>
</gene>
<comment type="caution">
    <text evidence="2">The sequence shown here is derived from an EMBL/GenBank/DDBJ whole genome shotgun (WGS) entry which is preliminary data.</text>
</comment>
<accession>A0A2N8TXD8</accession>
<dbReference type="AlphaFoldDB" id="A0A2N8TXD8"/>
<evidence type="ECO:0000256" key="1">
    <source>
        <dbReference type="SAM" id="MobiDB-lite"/>
    </source>
</evidence>